<dbReference type="Proteomes" id="UP001219355">
    <property type="component" value="Chromosome 1"/>
</dbReference>
<reference evidence="4" key="1">
    <citation type="submission" date="2023-03" db="EMBL/GenBank/DDBJ databases">
        <title>Emydomyces testavorans Genome Sequence.</title>
        <authorList>
            <person name="Hoyer L."/>
        </authorList>
    </citation>
    <scope>NUCLEOTIDE SEQUENCE</scope>
    <source>
        <strain evidence="4">16-2883</strain>
    </source>
</reference>
<feature type="compositionally biased region" description="Low complexity" evidence="2">
    <location>
        <begin position="65"/>
        <end position="75"/>
    </location>
</feature>
<feature type="region of interest" description="Disordered" evidence="2">
    <location>
        <begin position="288"/>
        <end position="347"/>
    </location>
</feature>
<name>A0AAF0IFH0_9EURO</name>
<feature type="region of interest" description="Disordered" evidence="2">
    <location>
        <begin position="417"/>
        <end position="450"/>
    </location>
</feature>
<dbReference type="InterPro" id="IPR004827">
    <property type="entry name" value="bZIP"/>
</dbReference>
<feature type="coiled-coil region" evidence="1">
    <location>
        <begin position="359"/>
        <end position="393"/>
    </location>
</feature>
<feature type="compositionally biased region" description="Low complexity" evidence="2">
    <location>
        <begin position="218"/>
        <end position="233"/>
    </location>
</feature>
<evidence type="ECO:0000256" key="1">
    <source>
        <dbReference type="SAM" id="Coils"/>
    </source>
</evidence>
<dbReference type="PANTHER" id="PTHR37616:SF2">
    <property type="entry name" value="BZIP DOMAIN-CONTAINING PROTEIN"/>
    <property type="match status" value="1"/>
</dbReference>
<gene>
    <name evidence="4" type="ORF">PRK78_000061</name>
</gene>
<organism evidence="4 5">
    <name type="scientific">Emydomyces testavorans</name>
    <dbReference type="NCBI Taxonomy" id="2070801"/>
    <lineage>
        <taxon>Eukaryota</taxon>
        <taxon>Fungi</taxon>
        <taxon>Dikarya</taxon>
        <taxon>Ascomycota</taxon>
        <taxon>Pezizomycotina</taxon>
        <taxon>Eurotiomycetes</taxon>
        <taxon>Eurotiomycetidae</taxon>
        <taxon>Onygenales</taxon>
        <taxon>Nannizziopsiaceae</taxon>
        <taxon>Emydomyces</taxon>
    </lineage>
</organism>
<feature type="compositionally biased region" description="Polar residues" evidence="2">
    <location>
        <begin position="253"/>
        <end position="269"/>
    </location>
</feature>
<feature type="domain" description="BZIP" evidence="3">
    <location>
        <begin position="334"/>
        <end position="397"/>
    </location>
</feature>
<feature type="compositionally biased region" description="Low complexity" evidence="2">
    <location>
        <begin position="241"/>
        <end position="252"/>
    </location>
</feature>
<feature type="region of interest" description="Disordered" evidence="2">
    <location>
        <begin position="43"/>
        <end position="77"/>
    </location>
</feature>
<dbReference type="SUPFAM" id="SSF57959">
    <property type="entry name" value="Leucine zipper domain"/>
    <property type="match status" value="1"/>
</dbReference>
<dbReference type="SMART" id="SM00338">
    <property type="entry name" value="BRLZ"/>
    <property type="match status" value="1"/>
</dbReference>
<dbReference type="PROSITE" id="PS50217">
    <property type="entry name" value="BZIP"/>
    <property type="match status" value="1"/>
</dbReference>
<feature type="compositionally biased region" description="Basic and acidic residues" evidence="2">
    <location>
        <begin position="324"/>
        <end position="341"/>
    </location>
</feature>
<evidence type="ECO:0000313" key="4">
    <source>
        <dbReference type="EMBL" id="WEW54641.1"/>
    </source>
</evidence>
<keyword evidence="5" id="KW-1185">Reference proteome</keyword>
<accession>A0AAF0IFH0</accession>
<evidence type="ECO:0000256" key="2">
    <source>
        <dbReference type="SAM" id="MobiDB-lite"/>
    </source>
</evidence>
<dbReference type="PANTHER" id="PTHR37616">
    <property type="entry name" value="BZIP TRANSCRIPTION FACTOR 60-LIKE"/>
    <property type="match status" value="1"/>
</dbReference>
<evidence type="ECO:0000313" key="5">
    <source>
        <dbReference type="Proteomes" id="UP001219355"/>
    </source>
</evidence>
<dbReference type="AlphaFoldDB" id="A0AAF0IFH0"/>
<dbReference type="GO" id="GO:0003700">
    <property type="term" value="F:DNA-binding transcription factor activity"/>
    <property type="evidence" value="ECO:0007669"/>
    <property type="project" value="InterPro"/>
</dbReference>
<dbReference type="InterPro" id="IPR046347">
    <property type="entry name" value="bZIP_sf"/>
</dbReference>
<protein>
    <recommendedName>
        <fullName evidence="3">BZIP domain-containing protein</fullName>
    </recommendedName>
</protein>
<dbReference type="EMBL" id="CP120627">
    <property type="protein sequence ID" value="WEW54641.1"/>
    <property type="molecule type" value="Genomic_DNA"/>
</dbReference>
<feature type="compositionally biased region" description="Polar residues" evidence="2">
    <location>
        <begin position="53"/>
        <end position="64"/>
    </location>
</feature>
<dbReference type="Pfam" id="PF00170">
    <property type="entry name" value="bZIP_1"/>
    <property type="match status" value="1"/>
</dbReference>
<sequence length="635" mass="69438">MAAAGELPLAMSALSPAQNFNGCYDASDMDAYINFEPIYPSPSLSPSAEAKSVNPTPSSQPYQHSNPSPSASNSNTFGATTQLSQQVSFTAPSHQYGSYQQQTGLPMGGLANTMALNPTTGMGLGFNDSTFTPSDGFGLMNRPTDMFAMNSNSLLPFPRDSADMDVETDEGAISQGNLLSSQPSKADEYVDPNALGGQELSPIGPSTQVGRVYPGIHQQQAARARAAQQQRQQEMLRRQQQHQLTQDQSQPQGPQSHIRQPSRSQQTKVSRPVDPLVEERISRLLQQMRQSSVVGREDQTTASNPLPHPVKQKKDEQDMDEDERLLASEEGKKLSSKERRQLRNKVSARAFRSRRKEYIGQLEGEVTAKTNEANDLRLQNRALMEENARLTDLTRMLLASPHFASFLNDISMNGLPPPLQKQLSAPQAQAPTDVSNDTKPAQVSQEVPVQDTQTALRNIPEEQFDFASMDSGWNSGIDVNFPNPTVLAVLDVPQGPPIDPAVLSGKTSFSARPLPTDETKDLLPSMPHELIDSFGSEKAKQHPCDHVSADVNESDPSFALYLDQPNDESCEPEPSECMFAGAQPEKVSVHYDLVVNSDLAAPGLFDLAAMRRFGRLRANIEGAYQRISRVTSHLG</sequence>
<dbReference type="CDD" id="cd14810">
    <property type="entry name" value="bZIP_u1"/>
    <property type="match status" value="1"/>
</dbReference>
<dbReference type="Gene3D" id="1.20.5.170">
    <property type="match status" value="1"/>
</dbReference>
<feature type="compositionally biased region" description="Polar residues" evidence="2">
    <location>
        <begin position="175"/>
        <end position="184"/>
    </location>
</feature>
<evidence type="ECO:0000259" key="3">
    <source>
        <dbReference type="PROSITE" id="PS50217"/>
    </source>
</evidence>
<proteinExistence type="predicted"/>
<keyword evidence="1" id="KW-0175">Coiled coil</keyword>
<feature type="compositionally biased region" description="Polar residues" evidence="2">
    <location>
        <begin position="421"/>
        <end position="450"/>
    </location>
</feature>
<feature type="region of interest" description="Disordered" evidence="2">
    <location>
        <begin position="175"/>
        <end position="274"/>
    </location>
</feature>
<dbReference type="FunFam" id="1.20.5.170:FF:000031">
    <property type="entry name" value="BZIP transcription factor (MeaB)"/>
    <property type="match status" value="1"/>
</dbReference>